<organism evidence="1 2">
    <name type="scientific">Pseudomonas fluorescens</name>
    <dbReference type="NCBI Taxonomy" id="294"/>
    <lineage>
        <taxon>Bacteria</taxon>
        <taxon>Pseudomonadati</taxon>
        <taxon>Pseudomonadota</taxon>
        <taxon>Gammaproteobacteria</taxon>
        <taxon>Pseudomonadales</taxon>
        <taxon>Pseudomonadaceae</taxon>
        <taxon>Pseudomonas</taxon>
    </lineage>
</organism>
<dbReference type="GO" id="GO:0090313">
    <property type="term" value="P:regulation of protein targeting to membrane"/>
    <property type="evidence" value="ECO:0007669"/>
    <property type="project" value="TreeGrafter"/>
</dbReference>
<proteinExistence type="predicted"/>
<evidence type="ECO:0000313" key="1">
    <source>
        <dbReference type="EMBL" id="KZN18626.1"/>
    </source>
</evidence>
<dbReference type="EMBL" id="LUKJ01000003">
    <property type="protein sequence ID" value="KZN18626.1"/>
    <property type="molecule type" value="Genomic_DNA"/>
</dbReference>
<accession>A0A162AX36</accession>
<reference evidence="1 2" key="2">
    <citation type="journal article" date="2018" name="Nature">
        <title>Mutant phenotypes for thousands of bacterial genes of unknown function.</title>
        <authorList>
            <person name="Price M.N."/>
            <person name="Wetmore K.M."/>
            <person name="Waters R.J."/>
            <person name="Callaghan M."/>
            <person name="Ray J."/>
            <person name="Liu H."/>
            <person name="Kuehl J.V."/>
            <person name="Melnyk R.A."/>
            <person name="Lamson J.S."/>
            <person name="Suh Y."/>
            <person name="Carlson H.K."/>
            <person name="Esquivel Z."/>
            <person name="Sadeeshkumar H."/>
            <person name="Chakraborty R."/>
            <person name="Zane G.M."/>
            <person name="Rubin B.E."/>
            <person name="Wall J.D."/>
            <person name="Visel A."/>
            <person name="Bristow J."/>
            <person name="Blow M.J."/>
            <person name="Arkin A.P."/>
            <person name="Deutschbauer A.M."/>
        </authorList>
    </citation>
    <scope>NUCLEOTIDE SEQUENCE [LARGE SCALE GENOMIC DNA]</scope>
    <source>
        <strain evidence="1 2">FW300-N1B4</strain>
    </source>
</reference>
<comment type="caution">
    <text evidence="1">The sequence shown here is derived from an EMBL/GenBank/DDBJ whole genome shotgun (WGS) entry which is preliminary data.</text>
</comment>
<dbReference type="AlphaFoldDB" id="A0A162AX36"/>
<protein>
    <recommendedName>
        <fullName evidence="3">DUF748 domain-containing protein</fullName>
    </recommendedName>
</protein>
<dbReference type="PANTHER" id="PTHR30441">
    <property type="entry name" value="DUF748 DOMAIN-CONTAINING PROTEIN"/>
    <property type="match status" value="1"/>
</dbReference>
<evidence type="ECO:0008006" key="3">
    <source>
        <dbReference type="Google" id="ProtNLM"/>
    </source>
</evidence>
<reference evidence="2" key="1">
    <citation type="submission" date="2016-03" db="EMBL/GenBank/DDBJ databases">
        <authorList>
            <person name="Ray J."/>
            <person name="Price M."/>
            <person name="Deutschbauer A."/>
        </authorList>
    </citation>
    <scope>NUCLEOTIDE SEQUENCE [LARGE SCALE GENOMIC DNA]</scope>
    <source>
        <strain evidence="2">FW300-N1B4</strain>
    </source>
</reference>
<dbReference type="OrthoDB" id="9771783at2"/>
<dbReference type="RefSeq" id="WP_063342789.1">
    <property type="nucleotide sequence ID" value="NZ_LUKJ01000003.1"/>
</dbReference>
<evidence type="ECO:0000313" key="2">
    <source>
        <dbReference type="Proteomes" id="UP000076489"/>
    </source>
</evidence>
<dbReference type="PANTHER" id="PTHR30441:SF8">
    <property type="entry name" value="DUF748 DOMAIN-CONTAINING PROTEIN"/>
    <property type="match status" value="1"/>
</dbReference>
<dbReference type="Pfam" id="PF05359">
    <property type="entry name" value="DUF748"/>
    <property type="match status" value="2"/>
</dbReference>
<dbReference type="InterPro" id="IPR008023">
    <property type="entry name" value="DUF748"/>
</dbReference>
<dbReference type="InterPro" id="IPR052894">
    <property type="entry name" value="AsmA-related"/>
</dbReference>
<gene>
    <name evidence="1" type="ORF">A1D17_21555</name>
</gene>
<sequence length="358" mass="40538">MKRRYSWPLWTLAGLVLLLVALHIALPYVVRDYLNERLANMGDYRGQITDVDLALWRGAYKINGLKIVKVNGKVPVPFVNAPLIDLSVSWHSLWYDHAVVAEAQFDKPEVNFVDGGANKKNSQTGEGTDWRAQLEKLLPITLNEVRINDGRVTFRNFNSKPPVNMNATQVNASIYNLTNVVDTKGKRDARFDGKALLLGHAPLETTATFDPLSDFQDFEFRLRARNLELKRMNDFASAYGKFDFNAGHGDVVIEAEANKGQLTGYIKPLLRDVDVFNWQQDVENKDKGIFRSIWEALVGGTENVLKNQPKNQFATRVQLRGSVHQRDISAFEAFLQILRNGFIEAFNAQYERPKPDAG</sequence>
<dbReference type="Proteomes" id="UP000076489">
    <property type="component" value="Unassembled WGS sequence"/>
</dbReference>
<name>A0A162AX36_PSEFL</name>
<dbReference type="GO" id="GO:0005886">
    <property type="term" value="C:plasma membrane"/>
    <property type="evidence" value="ECO:0007669"/>
    <property type="project" value="TreeGrafter"/>
</dbReference>